<reference evidence="2 3" key="1">
    <citation type="submission" date="2016-06" db="EMBL/GenBank/DDBJ databases">
        <title>Evolution of pathogenesis and genome organization in the Tremellales.</title>
        <authorList>
            <person name="Cuomo C."/>
            <person name="Litvintseva A."/>
            <person name="Heitman J."/>
            <person name="Chen Y."/>
            <person name="Sun S."/>
            <person name="Springer D."/>
            <person name="Dromer F."/>
            <person name="Young S."/>
            <person name="Zeng Q."/>
            <person name="Chapman S."/>
            <person name="Gujja S."/>
            <person name="Saif S."/>
            <person name="Birren B."/>
        </authorList>
    </citation>
    <scope>NUCLEOTIDE SEQUENCE [LARGE SCALE GENOMIC DNA]</scope>
    <source>
        <strain evidence="2 3">ATCC 28783</strain>
    </source>
</reference>
<dbReference type="InParanoid" id="A0A4Q1BJA2"/>
<evidence type="ECO:0000313" key="3">
    <source>
        <dbReference type="Proteomes" id="UP000289152"/>
    </source>
</evidence>
<evidence type="ECO:0000313" key="2">
    <source>
        <dbReference type="EMBL" id="RXK37778.1"/>
    </source>
</evidence>
<accession>A0A4Q1BJA2</accession>
<proteinExistence type="predicted"/>
<dbReference type="EMBL" id="SDIL01000060">
    <property type="protein sequence ID" value="RXK37778.1"/>
    <property type="molecule type" value="Genomic_DNA"/>
</dbReference>
<protein>
    <submittedName>
        <fullName evidence="2">Uncharacterized protein</fullName>
    </submittedName>
</protein>
<comment type="caution">
    <text evidence="2">The sequence shown here is derived from an EMBL/GenBank/DDBJ whole genome shotgun (WGS) entry which is preliminary data.</text>
</comment>
<dbReference type="Proteomes" id="UP000289152">
    <property type="component" value="Unassembled WGS sequence"/>
</dbReference>
<evidence type="ECO:0000256" key="1">
    <source>
        <dbReference type="SAM" id="MobiDB-lite"/>
    </source>
</evidence>
<dbReference type="VEuPathDB" id="FungiDB:TREMEDRAFT_36536"/>
<name>A0A4Q1BJA2_TREME</name>
<feature type="region of interest" description="Disordered" evidence="1">
    <location>
        <begin position="1"/>
        <end position="37"/>
    </location>
</feature>
<dbReference type="AlphaFoldDB" id="A0A4Q1BJA2"/>
<feature type="compositionally biased region" description="Low complexity" evidence="1">
    <location>
        <begin position="1"/>
        <end position="20"/>
    </location>
</feature>
<keyword evidence="3" id="KW-1185">Reference proteome</keyword>
<sequence>MSAFSQAFQAISSSSSSSSQPNTGLAIRGKSIGAPPKRSIQTALRGAGLTKESNPQMQVDGIGALVQERRVKRRDGPLDQLYKYLVPYP</sequence>
<gene>
    <name evidence="2" type="ORF">M231_04934</name>
</gene>
<organism evidence="2 3">
    <name type="scientific">Tremella mesenterica</name>
    <name type="common">Jelly fungus</name>
    <dbReference type="NCBI Taxonomy" id="5217"/>
    <lineage>
        <taxon>Eukaryota</taxon>
        <taxon>Fungi</taxon>
        <taxon>Dikarya</taxon>
        <taxon>Basidiomycota</taxon>
        <taxon>Agaricomycotina</taxon>
        <taxon>Tremellomycetes</taxon>
        <taxon>Tremellales</taxon>
        <taxon>Tremellaceae</taxon>
        <taxon>Tremella</taxon>
    </lineage>
</organism>